<feature type="domain" description="Glycosyl transferase family 1" evidence="1">
    <location>
        <begin position="211"/>
        <end position="347"/>
    </location>
</feature>
<keyword evidence="3" id="KW-1185">Reference proteome</keyword>
<dbReference type="Gene3D" id="3.40.50.2000">
    <property type="entry name" value="Glycogen Phosphorylase B"/>
    <property type="match status" value="2"/>
</dbReference>
<dbReference type="PANTHER" id="PTHR45947">
    <property type="entry name" value="SULFOQUINOVOSYL TRANSFERASE SQD2"/>
    <property type="match status" value="1"/>
</dbReference>
<dbReference type="Proteomes" id="UP000481517">
    <property type="component" value="Unassembled WGS sequence"/>
</dbReference>
<dbReference type="EMBL" id="CADCXY010000003">
    <property type="protein sequence ID" value="CAB0151220.1"/>
    <property type="molecule type" value="Genomic_DNA"/>
</dbReference>
<accession>A0A6S6WNS3</accession>
<dbReference type="InterPro" id="IPR001296">
    <property type="entry name" value="Glyco_trans_1"/>
</dbReference>
<protein>
    <recommendedName>
        <fullName evidence="1">Glycosyl transferase family 1 domain-containing protein</fullName>
    </recommendedName>
</protein>
<gene>
    <name evidence="2" type="ORF">PSI9734_01633</name>
</gene>
<dbReference type="GO" id="GO:0016758">
    <property type="term" value="F:hexosyltransferase activity"/>
    <property type="evidence" value="ECO:0007669"/>
    <property type="project" value="TreeGrafter"/>
</dbReference>
<dbReference type="PANTHER" id="PTHR45947:SF3">
    <property type="entry name" value="SULFOQUINOVOSYL TRANSFERASE SQD2"/>
    <property type="match status" value="1"/>
</dbReference>
<reference evidence="2 3" key="1">
    <citation type="submission" date="2020-02" db="EMBL/GenBank/DDBJ databases">
        <authorList>
            <person name="Rodrigo-Torres L."/>
            <person name="Arahal R. D."/>
            <person name="Lucena T."/>
        </authorList>
    </citation>
    <scope>NUCLEOTIDE SEQUENCE [LARGE SCALE GENOMIC DNA]</scope>
    <source>
        <strain evidence="2 3">CECT 9734</strain>
    </source>
</reference>
<evidence type="ECO:0000313" key="2">
    <source>
        <dbReference type="EMBL" id="CAB0151220.1"/>
    </source>
</evidence>
<name>A0A6S6WNS3_9GAMM</name>
<evidence type="ECO:0000259" key="1">
    <source>
        <dbReference type="Pfam" id="PF00534"/>
    </source>
</evidence>
<proteinExistence type="predicted"/>
<organism evidence="2 3">
    <name type="scientific">Pseudidiomarina piscicola</name>
    <dbReference type="NCBI Taxonomy" id="2614830"/>
    <lineage>
        <taxon>Bacteria</taxon>
        <taxon>Pseudomonadati</taxon>
        <taxon>Pseudomonadota</taxon>
        <taxon>Gammaproteobacteria</taxon>
        <taxon>Alteromonadales</taxon>
        <taxon>Idiomarinaceae</taxon>
        <taxon>Pseudidiomarina</taxon>
    </lineage>
</organism>
<dbReference type="RefSeq" id="WP_173920604.1">
    <property type="nucleotide sequence ID" value="NZ_CADCXY010000003.1"/>
</dbReference>
<dbReference type="InterPro" id="IPR050194">
    <property type="entry name" value="Glycosyltransferase_grp1"/>
</dbReference>
<dbReference type="SUPFAM" id="SSF53756">
    <property type="entry name" value="UDP-Glycosyltransferase/glycogen phosphorylase"/>
    <property type="match status" value="1"/>
</dbReference>
<sequence>MRILFLTYYFDPDLSAGSFRATALTRALADALPLGGHIDIVTTQPNRYHTYKSKGLGVEHNKNYSIYRVQLPSHKNGFLDQARTFRHYANYVRKVTTDNNYDIVVATSSRLMTAVLASFIARKQKAKLYLDIRDIFVDTLADVFPRYITFLAVPAFSTLEKYAVRRASHVNLVSPGFKSYFDARYPNKSYSYLTNGIDAEFAKHSWPSEMIESESKVIFYGGNIGDCQGLHLILPGLAQILGPSYKFRIIGDGGRRSNLEAIVAQHGLLNIEILPPVKRDQLIKEYENADILFLHLNNSLALQKVLPSKLFEYATTGKPILAGVAGYASEFIKAHIENAAVFHPCSVVEGYDAAKTLEMDITPRLDFVKTFSRSSISNKLASSIISIVKEK</sequence>
<dbReference type="CDD" id="cd03794">
    <property type="entry name" value="GT4_WbuB-like"/>
    <property type="match status" value="1"/>
</dbReference>
<evidence type="ECO:0000313" key="3">
    <source>
        <dbReference type="Proteomes" id="UP000481517"/>
    </source>
</evidence>
<dbReference type="Pfam" id="PF00534">
    <property type="entry name" value="Glycos_transf_1"/>
    <property type="match status" value="1"/>
</dbReference>
<dbReference type="AlphaFoldDB" id="A0A6S6WNS3"/>